<comment type="caution">
    <text evidence="1">The sequence shown here is derived from an EMBL/GenBank/DDBJ whole genome shotgun (WGS) entry which is preliminary data.</text>
</comment>
<dbReference type="Proteomes" id="UP001529369">
    <property type="component" value="Unassembled WGS sequence"/>
</dbReference>
<organism evidence="1 2">
    <name type="scientific">Paeniroseomonas aquatica</name>
    <dbReference type="NCBI Taxonomy" id="373043"/>
    <lineage>
        <taxon>Bacteria</taxon>
        <taxon>Pseudomonadati</taxon>
        <taxon>Pseudomonadota</taxon>
        <taxon>Alphaproteobacteria</taxon>
        <taxon>Acetobacterales</taxon>
        <taxon>Acetobacteraceae</taxon>
        <taxon>Paeniroseomonas</taxon>
    </lineage>
</organism>
<proteinExistence type="predicted"/>
<reference evidence="2" key="1">
    <citation type="journal article" date="2019" name="Int. J. Syst. Evol. Microbiol.">
        <title>The Global Catalogue of Microorganisms (GCM) 10K type strain sequencing project: providing services to taxonomists for standard genome sequencing and annotation.</title>
        <authorList>
            <consortium name="The Broad Institute Genomics Platform"/>
            <consortium name="The Broad Institute Genome Sequencing Center for Infectious Disease"/>
            <person name="Wu L."/>
            <person name="Ma J."/>
        </authorList>
    </citation>
    <scope>NUCLEOTIDE SEQUENCE [LARGE SCALE GENOMIC DNA]</scope>
    <source>
        <strain evidence="2">CECT 7131</strain>
    </source>
</reference>
<protein>
    <submittedName>
        <fullName evidence="1">Uncharacterized protein</fullName>
    </submittedName>
</protein>
<dbReference type="EMBL" id="JAUFPN010000124">
    <property type="protein sequence ID" value="MDN3564878.1"/>
    <property type="molecule type" value="Genomic_DNA"/>
</dbReference>
<evidence type="ECO:0000313" key="1">
    <source>
        <dbReference type="EMBL" id="MDN3564878.1"/>
    </source>
</evidence>
<name>A0ABT8A519_9PROT</name>
<dbReference type="RefSeq" id="WP_290316690.1">
    <property type="nucleotide sequence ID" value="NZ_JAUFPN010000124.1"/>
</dbReference>
<keyword evidence="2" id="KW-1185">Reference proteome</keyword>
<sequence>MTVRVLKYKPDYDVVPHAIFWRPLRYFTLIFRDGEDGLDMFKGASFTIGNDIRFDLRVYRGHLNPKFTVTLYLPLEVTDEKVIADIIERVMKEMVIPMTAAAWKRGQPFEFGRLERQKADRLVEEEARTIVLKIAASQSNRIASMKLLRDEVPKFVELSVSDLEPSPTRRHEQLWQQIVRNVAGSHPTIFKVGLARKVRRGIEITDEGIAYLSSIGFLEASASNLAEAK</sequence>
<gene>
    <name evidence="1" type="ORF">QWZ14_10940</name>
</gene>
<accession>A0ABT8A519</accession>
<evidence type="ECO:0000313" key="2">
    <source>
        <dbReference type="Proteomes" id="UP001529369"/>
    </source>
</evidence>